<dbReference type="InterPro" id="IPR050153">
    <property type="entry name" value="Metal_Ion_Import_ABC"/>
</dbReference>
<dbReference type="Proteomes" id="UP000251889">
    <property type="component" value="Unassembled WGS sequence"/>
</dbReference>
<name>A0A364XZV9_9BACT</name>
<gene>
    <name evidence="5" type="ORF">DQQ10_19115</name>
</gene>
<keyword evidence="6" id="KW-1185">Reference proteome</keyword>
<feature type="domain" description="ABC transporter" evidence="4">
    <location>
        <begin position="7"/>
        <end position="236"/>
    </location>
</feature>
<dbReference type="InterPro" id="IPR027417">
    <property type="entry name" value="P-loop_NTPase"/>
</dbReference>
<proteinExistence type="predicted"/>
<evidence type="ECO:0000256" key="1">
    <source>
        <dbReference type="ARBA" id="ARBA00022448"/>
    </source>
</evidence>
<dbReference type="PANTHER" id="PTHR42734:SF21">
    <property type="entry name" value="IRON ABC TRANSPORTER, ATP-BINDING PROTEIN"/>
    <property type="match status" value="1"/>
</dbReference>
<sequence length="320" mass="35819">MNTEGMLVIKDLSVGYGAHKLFEHISLTLHRGEFICLMGPNGIGKSSLIRTIAGLQKPLAGQVKIDHDNIRAHSLAVVLTDRITAQNLTAHELINLGRYPYLTWRVKLTKQDHAIIEQAIEQVGIQELKNRRVQELSDGQLQLVMIARALAQNTPVIVLDEPTAHLDLNNRLEIMKLLKNIAHQQNKGVLVSTHDLDLALQTADGIWLTQRDKTILTGFPEDLVLNNAFDTIFQLKGFDLKTGKVVHDYQQSLSVTLDGDGYSFLWTKNALERNGIGVSPNSGVDITIQSHGDRFVWLADRQQFDSLQDLVHWLISAKHV</sequence>
<dbReference type="InterPro" id="IPR003593">
    <property type="entry name" value="AAA+_ATPase"/>
</dbReference>
<organism evidence="5 6">
    <name type="scientific">Pseudochryseolinea flava</name>
    <dbReference type="NCBI Taxonomy" id="2059302"/>
    <lineage>
        <taxon>Bacteria</taxon>
        <taxon>Pseudomonadati</taxon>
        <taxon>Bacteroidota</taxon>
        <taxon>Cytophagia</taxon>
        <taxon>Cytophagales</taxon>
        <taxon>Fulvivirgaceae</taxon>
        <taxon>Pseudochryseolinea</taxon>
    </lineage>
</organism>
<dbReference type="SUPFAM" id="SSF52540">
    <property type="entry name" value="P-loop containing nucleoside triphosphate hydrolases"/>
    <property type="match status" value="1"/>
</dbReference>
<dbReference type="PANTHER" id="PTHR42734">
    <property type="entry name" value="METAL TRANSPORT SYSTEM ATP-BINDING PROTEIN TM_0124-RELATED"/>
    <property type="match status" value="1"/>
</dbReference>
<dbReference type="GO" id="GO:0016887">
    <property type="term" value="F:ATP hydrolysis activity"/>
    <property type="evidence" value="ECO:0007669"/>
    <property type="project" value="InterPro"/>
</dbReference>
<evidence type="ECO:0000313" key="5">
    <source>
        <dbReference type="EMBL" id="RAV99339.1"/>
    </source>
</evidence>
<dbReference type="EMBL" id="QMFY01000011">
    <property type="protein sequence ID" value="RAV99339.1"/>
    <property type="molecule type" value="Genomic_DNA"/>
</dbReference>
<dbReference type="Gene3D" id="3.40.50.300">
    <property type="entry name" value="P-loop containing nucleotide triphosphate hydrolases"/>
    <property type="match status" value="1"/>
</dbReference>
<evidence type="ECO:0000313" key="6">
    <source>
        <dbReference type="Proteomes" id="UP000251889"/>
    </source>
</evidence>
<keyword evidence="2" id="KW-0547">Nucleotide-binding</keyword>
<dbReference type="PROSITE" id="PS50893">
    <property type="entry name" value="ABC_TRANSPORTER_2"/>
    <property type="match status" value="1"/>
</dbReference>
<dbReference type="OrthoDB" id="9787851at2"/>
<comment type="caution">
    <text evidence="5">The sequence shown here is derived from an EMBL/GenBank/DDBJ whole genome shotgun (WGS) entry which is preliminary data.</text>
</comment>
<evidence type="ECO:0000256" key="3">
    <source>
        <dbReference type="ARBA" id="ARBA00022840"/>
    </source>
</evidence>
<keyword evidence="3 5" id="KW-0067">ATP-binding</keyword>
<dbReference type="Pfam" id="PF00005">
    <property type="entry name" value="ABC_tran"/>
    <property type="match status" value="1"/>
</dbReference>
<dbReference type="InterPro" id="IPR003439">
    <property type="entry name" value="ABC_transporter-like_ATP-bd"/>
</dbReference>
<dbReference type="AlphaFoldDB" id="A0A364XZV9"/>
<evidence type="ECO:0000256" key="2">
    <source>
        <dbReference type="ARBA" id="ARBA00022741"/>
    </source>
</evidence>
<keyword evidence="1" id="KW-0813">Transport</keyword>
<dbReference type="GO" id="GO:0005524">
    <property type="term" value="F:ATP binding"/>
    <property type="evidence" value="ECO:0007669"/>
    <property type="project" value="UniProtKB-KW"/>
</dbReference>
<dbReference type="SMART" id="SM00382">
    <property type="entry name" value="AAA"/>
    <property type="match status" value="1"/>
</dbReference>
<evidence type="ECO:0000259" key="4">
    <source>
        <dbReference type="PROSITE" id="PS50893"/>
    </source>
</evidence>
<accession>A0A364XZV9</accession>
<reference evidence="5 6" key="1">
    <citation type="submission" date="2018-06" db="EMBL/GenBank/DDBJ databases">
        <title>Chryseolinea flavus sp. nov., a member of the phylum Bacteroidetes isolated from soil.</title>
        <authorList>
            <person name="Li Y."/>
            <person name="Wang J."/>
        </authorList>
    </citation>
    <scope>NUCLEOTIDE SEQUENCE [LARGE SCALE GENOMIC DNA]</scope>
    <source>
        <strain evidence="5 6">SDU1-6</strain>
    </source>
</reference>
<dbReference type="CDD" id="cd03214">
    <property type="entry name" value="ABC_Iron-Siderophores_B12_Hemin"/>
    <property type="match status" value="1"/>
</dbReference>
<dbReference type="RefSeq" id="WP_133259703.1">
    <property type="nucleotide sequence ID" value="NZ_QMFY01000011.1"/>
</dbReference>
<protein>
    <submittedName>
        <fullName evidence="5">ABC transporter ATP-binding protein</fullName>
    </submittedName>
</protein>